<accession>A0ABD2U3G2</accession>
<dbReference type="EMBL" id="JBJKTR010000007">
    <property type="protein sequence ID" value="KAL3363292.1"/>
    <property type="molecule type" value="Genomic_DNA"/>
</dbReference>
<comment type="caution">
    <text evidence="2">The sequence shown here is derived from an EMBL/GenBank/DDBJ whole genome shotgun (WGS) entry which is preliminary data.</text>
</comment>
<proteinExistence type="predicted"/>
<reference evidence="2 3" key="1">
    <citation type="submission" date="2024-05" db="EMBL/GenBank/DDBJ databases">
        <title>De novo assembly of an allotetraploid wild potato.</title>
        <authorList>
            <person name="Hosaka A.J."/>
        </authorList>
    </citation>
    <scope>NUCLEOTIDE SEQUENCE [LARGE SCALE GENOMIC DNA]</scope>
    <source>
        <tissue evidence="2">Young leaves</tissue>
    </source>
</reference>
<feature type="region of interest" description="Disordered" evidence="1">
    <location>
        <begin position="116"/>
        <end position="140"/>
    </location>
</feature>
<protein>
    <submittedName>
        <fullName evidence="2">Uncharacterized protein</fullName>
    </submittedName>
</protein>
<evidence type="ECO:0000313" key="2">
    <source>
        <dbReference type="EMBL" id="KAL3363292.1"/>
    </source>
</evidence>
<evidence type="ECO:0000313" key="3">
    <source>
        <dbReference type="Proteomes" id="UP001627284"/>
    </source>
</evidence>
<name>A0ABD2U3G2_9SOLN</name>
<feature type="region of interest" description="Disordered" evidence="1">
    <location>
        <begin position="26"/>
        <end position="46"/>
    </location>
</feature>
<gene>
    <name evidence="2" type="ORF">AABB24_012536</name>
</gene>
<evidence type="ECO:0000256" key="1">
    <source>
        <dbReference type="SAM" id="MobiDB-lite"/>
    </source>
</evidence>
<keyword evidence="3" id="KW-1185">Reference proteome</keyword>
<organism evidence="2 3">
    <name type="scientific">Solanum stoloniferum</name>
    <dbReference type="NCBI Taxonomy" id="62892"/>
    <lineage>
        <taxon>Eukaryota</taxon>
        <taxon>Viridiplantae</taxon>
        <taxon>Streptophyta</taxon>
        <taxon>Embryophyta</taxon>
        <taxon>Tracheophyta</taxon>
        <taxon>Spermatophyta</taxon>
        <taxon>Magnoliopsida</taxon>
        <taxon>eudicotyledons</taxon>
        <taxon>Gunneridae</taxon>
        <taxon>Pentapetalae</taxon>
        <taxon>asterids</taxon>
        <taxon>lamiids</taxon>
        <taxon>Solanales</taxon>
        <taxon>Solanaceae</taxon>
        <taxon>Solanoideae</taxon>
        <taxon>Solaneae</taxon>
        <taxon>Solanum</taxon>
    </lineage>
</organism>
<sequence>ITFFSITFTLPPLFLFPKNQHPKLLSHGPITAPRDPPPPSSETTLGCRKNVNSGSSLPHLSLALFNQSVKVRFCKIFLLVQNFFTTSSKIGVSKNSKFEFLEPKSTIKGGLPSSFTGASEKWERRSRNIQKQSRNKEKNNLRSGKEFEVGILDVEALVCCSTEGAHLEL</sequence>
<feature type="non-terminal residue" evidence="2">
    <location>
        <position position="1"/>
    </location>
</feature>
<dbReference type="Proteomes" id="UP001627284">
    <property type="component" value="Unassembled WGS sequence"/>
</dbReference>
<dbReference type="AlphaFoldDB" id="A0ABD2U3G2"/>